<proteinExistence type="predicted"/>
<sequence>MITSGDGMEDVVAWSLVFSAKSVAQTLHTCAPALVLSCLEYHMGASEAQLKTTSKLLRRLLTALIHHCAKAEQFASIAEPLVEKFETMADVLYDLEDVRRMMFVLVVPCSVRQGSRLSPKQLSRILDISVKLSYATALRSALLAMTTAALCALSADQSVWISAGRRALERMWSTDTALAVATTGALSDSGWKGLSQIALPLFTKNCLMLLEDTGEGRVQNEGAAMVNGDNKSEVSVHVQTLRVLAKLAKEGMLKSTDDTWRKRLATHIRAQLDAFLLTEESAVTLQEIIVLIPLLSSSDLLPSLTLLATKLVDASSDVSAEYRVSWANETWMFGKIVRVLSKDKRVSSIHTFDVSSFICKAVTKWSWSEYALSGIGELAKTCQNINTELIEGRDAAVEQLFTNLKSHSHIIRRTCLELLSLPWLYPDGSLDTLKRCIAAELIPLSVQGVRERVLLTARVGQDIQDNNSKTAELCTTWLLGQLKVGLRPVWATAAEALALLARRVPNVVWQSVFNELRSVDKVADGNNIPLWTRDIQIEEDDVIEEERIWRDPNAHKFRMIVAAWTSNVACRNVIIEEQKPRDRFDTLIYEAQLLIALGEFSSLAEKHSRELVPLFLSFASTSSTERASRTKMINWLKLFSKFTNPKALHASEAVHSLYVSVLAHPDRALQTIALECLLTYKSPALTRRADTLKLLLDDAKWRDELASLELQKLEPRERFEFIPLLVRIFFGMMRERGRRKGADRRPALLGTLGSCTADELELLVDLMVEPFIEQVHFDRLHDVDYAWRVEPISFPKKLQIGFLVFLADVLKNLGTLIQRSWPRLLVLTLTLTAGAQEKLQSSAGDEVDEAEKEHENENDEEETDNSYSVVSLRQLRIIRQLGLKRLADFFRLPVQLDFQPYIAEIFRTVVSPRIPLLDCENTQAPSALLELLDVWSLRPDHALYLVQYDSRALTKVYDCVVATNVKPVVVMRVFDIVERLLAFSTDDEWLSDVLVKPYMSGLLANVATVVQRSTKSHSDARASTVAQREIAMLSKLSPHITDGAQAATLLSLFLPQLRKAGRAVAEKAKVDMLNILCNLLPRIPNFVDGEVVLFAKTYETLSHLFQLLRSRHARLALLETFTVFASIDSSAEPTVDLLVSLNAYSTSRMEEPDFDRRLSAFASLNEERWKDLSGREWMPLLRNMLQFIQDEGELSIRNNASLSMKRFLDVLSEIDSADMQVCFVHILFPGLKRCLRAKSDLVRAEVMGVLAYAVEKCDRVSALQEMRVLLAAGDEEASFFNNIFHIQIHRRNRALRRLADYCDEPGFRSSTLQEIFIPIVNSFIAGSGITDHHLVNEAILTLGRLAKHLSWPAYSALVQQYIKLATEKSHAERTYTRALVSVLDNFHFSLEDTFVDREVDEVEADEQEGRQVTDAKPSITMKIHDAVNIRLLPILLKHLEQRDELEELNRIPIAAGIAKVALHLPESSRNLQIPRLLTVLSQIFRSKSQDTRDLTRETLCRIAGTLGPSYLPLIIRQLREALPRGPHLHVLAFVTHALLVHVTSPEHATAFDMLDDCVPNVVHVSAEVVFGQSGRDVDSEGFKTKMKEVRGSSSKGMDSFAILAKHITPAATSNLLLPVKAIMQETESAKTMQAVDEVLRRMAIGLNSNAHFGPAEILTFCHTLINQNAQFFQQSVSLRKRRYKKVNDAVVQLKRKIEPESDHYSHNSWRFVAFGLELFHTAYRRSRFDFRDAIIMARLEPMVNVIGNTLYATNGNVVSSGLKATAQIVKCPLKNVEKSLPVFVRQSLEIVRQTGSTEAEVTQTAFKTLAVIIRDCSSSQLKEKDLTFLLELLTPDLEEISRQATAFSLLRAVVSRKFVVPEIYDLMVKVEEIMVTSQSSHVQELCRSVLLQFLLDYPQGKARLRQHFAFLVKNLSYVFESGRVSVMELLGAMVLKFSDAIIADYADMIFVALVLVIANDDSTKCCEMAAQLIRTLVGRMQEEQRKAIMSHIHSWASQRDNPALARVSSQSYGLVLDTLKVDTKPYLFDLLDDINAKIRIAASEFDEYELSEEVDGKDVDWQTPYQALVTISKVFQIFPDIVAEHSKISWSSISSLLLYPHAWVRTAACRLVGSLFSITPVGIPGDNLADDFLLSSKGLKGAANAFSLQLKSENLDETLSLQIVKNLFYIGKCFYAIPTEVAADENEVDKGEGAMASDDDDDDAVLTETEHNKNTSNSLPWLFSRLSYQARSAHISWRSRPSKQPNWFHQPSAVFRWFAAMASHMDSVRLEQFLPHILSPLYRIAEDDASRDVQMDELKTLASELQDLVQAKVGTTKFANVYNRIRQGVVSVRRERRTARVVQVTTNPQAAAKRKMHKNAGKKESRKRKNSSFTDHKIRMKFSKKRKTG</sequence>
<feature type="region of interest" description="Disordered" evidence="1">
    <location>
        <begin position="840"/>
        <end position="865"/>
    </location>
</feature>
<dbReference type="Gene3D" id="1.25.10.10">
    <property type="entry name" value="Leucine-rich Repeat Variant"/>
    <property type="match status" value="1"/>
</dbReference>
<gene>
    <name evidence="5" type="ORF">EW145_g1873</name>
</gene>
<dbReference type="PANTHER" id="PTHR17695:SF11">
    <property type="entry name" value="SMALL SUBUNIT PROCESSOME COMPONENT 20 HOMOLOG"/>
    <property type="match status" value="1"/>
</dbReference>
<feature type="domain" description="U3 small nucleolar RNA-associated protein 20 N-terminal" evidence="2">
    <location>
        <begin position="627"/>
        <end position="1239"/>
    </location>
</feature>
<feature type="domain" description="U3 small nucleolar RNA-associated protein 20" evidence="3">
    <location>
        <begin position="1443"/>
        <end position="1665"/>
    </location>
</feature>
<dbReference type="InterPro" id="IPR011989">
    <property type="entry name" value="ARM-like"/>
</dbReference>
<reference evidence="5 6" key="1">
    <citation type="submission" date="2019-02" db="EMBL/GenBank/DDBJ databases">
        <title>Genome sequencing of the rare red list fungi Phellinidium pouzarii.</title>
        <authorList>
            <person name="Buettner E."/>
            <person name="Kellner H."/>
        </authorList>
    </citation>
    <scope>NUCLEOTIDE SEQUENCE [LARGE SCALE GENOMIC DNA]</scope>
    <source>
        <strain evidence="5 6">DSM 108285</strain>
    </source>
</reference>
<feature type="domain" description="U3 small nucleolar RNA-associated protein 20 C-terminal" evidence="4">
    <location>
        <begin position="2103"/>
        <end position="2370"/>
    </location>
</feature>
<feature type="compositionally biased region" description="Acidic residues" evidence="1">
    <location>
        <begin position="845"/>
        <end position="864"/>
    </location>
</feature>
<evidence type="ECO:0000256" key="1">
    <source>
        <dbReference type="SAM" id="MobiDB-lite"/>
    </source>
</evidence>
<keyword evidence="6" id="KW-1185">Reference proteome</keyword>
<evidence type="ECO:0000313" key="5">
    <source>
        <dbReference type="EMBL" id="THH09644.1"/>
    </source>
</evidence>
<dbReference type="Proteomes" id="UP000308199">
    <property type="component" value="Unassembled WGS sequence"/>
</dbReference>
<feature type="compositionally biased region" description="Basic residues" evidence="1">
    <location>
        <begin position="2352"/>
        <end position="2370"/>
    </location>
</feature>
<dbReference type="InterPro" id="IPR046523">
    <property type="entry name" value="UTP20_dom"/>
</dbReference>
<dbReference type="Pfam" id="PF07539">
    <property type="entry name" value="UTP20_N"/>
    <property type="match status" value="1"/>
</dbReference>
<dbReference type="InterPro" id="IPR016024">
    <property type="entry name" value="ARM-type_fold"/>
</dbReference>
<dbReference type="SUPFAM" id="SSF48371">
    <property type="entry name" value="ARM repeat"/>
    <property type="match status" value="2"/>
</dbReference>
<dbReference type="GO" id="GO:0030686">
    <property type="term" value="C:90S preribosome"/>
    <property type="evidence" value="ECO:0007669"/>
    <property type="project" value="TreeGrafter"/>
</dbReference>
<dbReference type="GO" id="GO:0032040">
    <property type="term" value="C:small-subunit processome"/>
    <property type="evidence" value="ECO:0007669"/>
    <property type="project" value="TreeGrafter"/>
</dbReference>
<feature type="compositionally biased region" description="Basic residues" evidence="1">
    <location>
        <begin position="2378"/>
        <end position="2389"/>
    </location>
</feature>
<dbReference type="OrthoDB" id="360653at2759"/>
<dbReference type="EMBL" id="SGPK01000057">
    <property type="protein sequence ID" value="THH09644.1"/>
    <property type="molecule type" value="Genomic_DNA"/>
</dbReference>
<evidence type="ECO:0000259" key="4">
    <source>
        <dbReference type="Pfam" id="PF23099"/>
    </source>
</evidence>
<comment type="caution">
    <text evidence="5">The sequence shown here is derived from an EMBL/GenBank/DDBJ whole genome shotgun (WGS) entry which is preliminary data.</text>
</comment>
<dbReference type="PANTHER" id="PTHR17695">
    <property type="entry name" value="SMALL SUBUNIT PROCESSOME COMPONENT 20 HOMOLOG"/>
    <property type="match status" value="1"/>
</dbReference>
<dbReference type="InterPro" id="IPR057525">
    <property type="entry name" value="UTP20_C"/>
</dbReference>
<evidence type="ECO:0000313" key="6">
    <source>
        <dbReference type="Proteomes" id="UP000308199"/>
    </source>
</evidence>
<protein>
    <submittedName>
        <fullName evidence="5">Uncharacterized protein</fullName>
    </submittedName>
</protein>
<accession>A0A4S4LCY5</accession>
<evidence type="ECO:0000259" key="3">
    <source>
        <dbReference type="Pfam" id="PF20416"/>
    </source>
</evidence>
<feature type="region of interest" description="Disordered" evidence="1">
    <location>
        <begin position="2346"/>
        <end position="2389"/>
    </location>
</feature>
<dbReference type="Pfam" id="PF20416">
    <property type="entry name" value="UTP20"/>
    <property type="match status" value="1"/>
</dbReference>
<dbReference type="InterPro" id="IPR052575">
    <property type="entry name" value="SSU_processome_comp_20"/>
</dbReference>
<organism evidence="5 6">
    <name type="scientific">Phellinidium pouzarii</name>
    <dbReference type="NCBI Taxonomy" id="167371"/>
    <lineage>
        <taxon>Eukaryota</taxon>
        <taxon>Fungi</taxon>
        <taxon>Dikarya</taxon>
        <taxon>Basidiomycota</taxon>
        <taxon>Agaricomycotina</taxon>
        <taxon>Agaricomycetes</taxon>
        <taxon>Hymenochaetales</taxon>
        <taxon>Hymenochaetaceae</taxon>
        <taxon>Phellinidium</taxon>
    </lineage>
</organism>
<dbReference type="Pfam" id="PF23099">
    <property type="entry name" value="UTP20_C"/>
    <property type="match status" value="1"/>
</dbReference>
<name>A0A4S4LCY5_9AGAM</name>
<evidence type="ECO:0000259" key="2">
    <source>
        <dbReference type="Pfam" id="PF07539"/>
    </source>
</evidence>
<dbReference type="InterPro" id="IPR011430">
    <property type="entry name" value="UTP20_N"/>
</dbReference>